<evidence type="ECO:0000313" key="8">
    <source>
        <dbReference type="EMBL" id="ESO12411.1"/>
    </source>
</evidence>
<dbReference type="Proteomes" id="UP000015101">
    <property type="component" value="Unassembled WGS sequence"/>
</dbReference>
<dbReference type="InterPro" id="IPR016064">
    <property type="entry name" value="NAD/diacylglycerol_kinase_sf"/>
</dbReference>
<reference evidence="8 10" key="2">
    <citation type="journal article" date="2013" name="Nature">
        <title>Insights into bilaterian evolution from three spiralian genomes.</title>
        <authorList>
            <person name="Simakov O."/>
            <person name="Marletaz F."/>
            <person name="Cho S.J."/>
            <person name="Edsinger-Gonzales E."/>
            <person name="Havlak P."/>
            <person name="Hellsten U."/>
            <person name="Kuo D.H."/>
            <person name="Larsson T."/>
            <person name="Lv J."/>
            <person name="Arendt D."/>
            <person name="Savage R."/>
            <person name="Osoegawa K."/>
            <person name="de Jong P."/>
            <person name="Grimwood J."/>
            <person name="Chapman J.A."/>
            <person name="Shapiro H."/>
            <person name="Aerts A."/>
            <person name="Otillar R.P."/>
            <person name="Terry A.Y."/>
            <person name="Boore J.L."/>
            <person name="Grigoriev I.V."/>
            <person name="Lindberg D.R."/>
            <person name="Seaver E.C."/>
            <person name="Weisblat D.A."/>
            <person name="Putnam N.H."/>
            <person name="Rokhsar D.S."/>
        </authorList>
    </citation>
    <scope>NUCLEOTIDE SEQUENCE</scope>
</reference>
<dbReference type="GeneID" id="20210704"/>
<proteinExistence type="inferred from homology"/>
<dbReference type="EC" id="2.7.1.23" evidence="2"/>
<dbReference type="EnsemblMetazoa" id="HelroT187858">
    <property type="protein sequence ID" value="HelroP187858"/>
    <property type="gene ID" value="HelroG187858"/>
</dbReference>
<dbReference type="GO" id="GO:0019674">
    <property type="term" value="P:NAD+ metabolic process"/>
    <property type="evidence" value="ECO:0007669"/>
    <property type="project" value="InterPro"/>
</dbReference>
<dbReference type="HAMAP" id="MF_00361">
    <property type="entry name" value="NAD_kinase"/>
    <property type="match status" value="1"/>
</dbReference>
<dbReference type="KEGG" id="hro:HELRODRAFT_187858"/>
<dbReference type="Pfam" id="PF20143">
    <property type="entry name" value="NAD_kinase_C"/>
    <property type="match status" value="1"/>
</dbReference>
<keyword evidence="6" id="KW-0520">NAD</keyword>
<evidence type="ECO:0000313" key="10">
    <source>
        <dbReference type="Proteomes" id="UP000015101"/>
    </source>
</evidence>
<comment type="similarity">
    <text evidence="1">Belongs to the NAD kinase family.</text>
</comment>
<gene>
    <name evidence="9" type="primary">20210704</name>
    <name evidence="8" type="ORF">HELRODRAFT_187858</name>
</gene>
<feature type="signal peptide" evidence="7">
    <location>
        <begin position="1"/>
        <end position="18"/>
    </location>
</feature>
<evidence type="ECO:0000256" key="1">
    <source>
        <dbReference type="ARBA" id="ARBA00010995"/>
    </source>
</evidence>
<dbReference type="STRING" id="6412.T1FPF7"/>
<keyword evidence="3" id="KW-0808">Transferase</keyword>
<evidence type="ECO:0000256" key="4">
    <source>
        <dbReference type="ARBA" id="ARBA00022777"/>
    </source>
</evidence>
<dbReference type="HOGENOM" id="CLU_008831_10_3_1"/>
<dbReference type="RefSeq" id="XP_009009131.1">
    <property type="nucleotide sequence ID" value="XM_009010883.1"/>
</dbReference>
<sequence length="411" mass="45831">MDEYLVFWILMLFNLTVQNPVGQMLKWESKPENVLVIKKLLDSSFDDMFLDLLKWLVQEKHLKVFLECHIKEDKVLAASDEFIKISNNVVFFDGAIKNLEGLVDFVICTGGDGTLLYASSLFQKSMPPVMAFHVGSLGFLLPFEFSDFKENIENVLKGNNMGLILRTRLIALVCPVNSKIRGPWSLDRMEKQKHCLVLNEVVVDRGSTPYLCQLDLFIDDILVTVVQGDGLIISTPTGSTAYSAAAGASMVHPNVPAIIITPICPHSLSFRPIVVPAGVEIKIMVSPDARDAAWVSFDGRQRQHLDRNEVLIINTSSHPLPSIINIDPIADWFNRLAGCLHWNVRKHQLPLHQSPSNDSIIKSNSEARLMNNNHNCNGGPLLPSALEGDMSSLQTKFHKISVTDLNDNHST</sequence>
<evidence type="ECO:0000256" key="6">
    <source>
        <dbReference type="ARBA" id="ARBA00023027"/>
    </source>
</evidence>
<accession>T1FPF7</accession>
<keyword evidence="10" id="KW-1185">Reference proteome</keyword>
<dbReference type="InParanoid" id="T1FPF7"/>
<evidence type="ECO:0000256" key="3">
    <source>
        <dbReference type="ARBA" id="ARBA00022679"/>
    </source>
</evidence>
<protein>
    <recommendedName>
        <fullName evidence="2">NAD(+) kinase</fullName>
        <ecNumber evidence="2">2.7.1.23</ecNumber>
    </recommendedName>
</protein>
<dbReference type="EMBL" id="AMQM01000164">
    <property type="status" value="NOT_ANNOTATED_CDS"/>
    <property type="molecule type" value="Genomic_DNA"/>
</dbReference>
<reference evidence="9" key="3">
    <citation type="submission" date="2015-06" db="UniProtKB">
        <authorList>
            <consortium name="EnsemblMetazoa"/>
        </authorList>
    </citation>
    <scope>IDENTIFICATION</scope>
</reference>
<dbReference type="Gene3D" id="3.40.50.10330">
    <property type="entry name" value="Probable inorganic polyphosphate/atp-NAD kinase, domain 1"/>
    <property type="match status" value="1"/>
</dbReference>
<dbReference type="FunCoup" id="T1FPF7">
    <property type="interactions" value="1776"/>
</dbReference>
<dbReference type="FunFam" id="2.60.200.30:FF:000003">
    <property type="entry name" value="NAD kinase b"/>
    <property type="match status" value="1"/>
</dbReference>
<keyword evidence="5" id="KW-0521">NADP</keyword>
<dbReference type="SUPFAM" id="SSF111331">
    <property type="entry name" value="NAD kinase/diacylglycerol kinase-like"/>
    <property type="match status" value="1"/>
</dbReference>
<dbReference type="OMA" id="QYLCNID"/>
<evidence type="ECO:0000256" key="5">
    <source>
        <dbReference type="ARBA" id="ARBA00022857"/>
    </source>
</evidence>
<evidence type="ECO:0000256" key="7">
    <source>
        <dbReference type="SAM" id="SignalP"/>
    </source>
</evidence>
<dbReference type="GO" id="GO:0003951">
    <property type="term" value="F:NAD+ kinase activity"/>
    <property type="evidence" value="ECO:0000318"/>
    <property type="project" value="GO_Central"/>
</dbReference>
<reference evidence="10" key="1">
    <citation type="submission" date="2012-12" db="EMBL/GenBank/DDBJ databases">
        <authorList>
            <person name="Hellsten U."/>
            <person name="Grimwood J."/>
            <person name="Chapman J.A."/>
            <person name="Shapiro H."/>
            <person name="Aerts A."/>
            <person name="Otillar R.P."/>
            <person name="Terry A.Y."/>
            <person name="Boore J.L."/>
            <person name="Simakov O."/>
            <person name="Marletaz F."/>
            <person name="Cho S.-J."/>
            <person name="Edsinger-Gonzales E."/>
            <person name="Havlak P."/>
            <person name="Kuo D.-H."/>
            <person name="Larsson T."/>
            <person name="Lv J."/>
            <person name="Arendt D."/>
            <person name="Savage R."/>
            <person name="Osoegawa K."/>
            <person name="de Jong P."/>
            <person name="Lindberg D.R."/>
            <person name="Seaver E.C."/>
            <person name="Weisblat D.A."/>
            <person name="Putnam N.H."/>
            <person name="Grigoriev I.V."/>
            <person name="Rokhsar D.S."/>
        </authorList>
    </citation>
    <scope>NUCLEOTIDE SEQUENCE</scope>
</reference>
<organism evidence="9 10">
    <name type="scientific">Helobdella robusta</name>
    <name type="common">Californian leech</name>
    <dbReference type="NCBI Taxonomy" id="6412"/>
    <lineage>
        <taxon>Eukaryota</taxon>
        <taxon>Metazoa</taxon>
        <taxon>Spiralia</taxon>
        <taxon>Lophotrochozoa</taxon>
        <taxon>Annelida</taxon>
        <taxon>Clitellata</taxon>
        <taxon>Hirudinea</taxon>
        <taxon>Rhynchobdellida</taxon>
        <taxon>Glossiphoniidae</taxon>
        <taxon>Helobdella</taxon>
    </lineage>
</organism>
<dbReference type="PANTHER" id="PTHR20275">
    <property type="entry name" value="NAD KINASE"/>
    <property type="match status" value="1"/>
</dbReference>
<name>T1FPF7_HELRO</name>
<keyword evidence="7" id="KW-0732">Signal</keyword>
<dbReference type="GO" id="GO:0006741">
    <property type="term" value="P:NADP+ biosynthetic process"/>
    <property type="evidence" value="ECO:0000318"/>
    <property type="project" value="GO_Central"/>
</dbReference>
<dbReference type="InterPro" id="IPR017437">
    <property type="entry name" value="ATP-NAD_kinase_PpnK-typ_C"/>
</dbReference>
<dbReference type="CTD" id="20210704"/>
<evidence type="ECO:0000313" key="9">
    <source>
        <dbReference type="EnsemblMetazoa" id="HelroP187858"/>
    </source>
</evidence>
<dbReference type="InterPro" id="IPR017438">
    <property type="entry name" value="ATP-NAD_kinase_N"/>
</dbReference>
<dbReference type="eggNOG" id="KOG2178">
    <property type="taxonomic scope" value="Eukaryota"/>
</dbReference>
<keyword evidence="4" id="KW-0418">Kinase</keyword>
<dbReference type="AlphaFoldDB" id="T1FPF7"/>
<feature type="chain" id="PRO_5010980899" description="NAD(+) kinase" evidence="7">
    <location>
        <begin position="19"/>
        <end position="411"/>
    </location>
</feature>
<dbReference type="Pfam" id="PF01513">
    <property type="entry name" value="NAD_kinase"/>
    <property type="match status" value="1"/>
</dbReference>
<dbReference type="InterPro" id="IPR002504">
    <property type="entry name" value="NADK"/>
</dbReference>
<dbReference type="OrthoDB" id="24581at2759"/>
<dbReference type="Gene3D" id="2.60.200.30">
    <property type="entry name" value="Probable inorganic polyphosphate/atp-NAD kinase, domain 2"/>
    <property type="match status" value="1"/>
</dbReference>
<dbReference type="PANTHER" id="PTHR20275:SF0">
    <property type="entry name" value="NAD KINASE"/>
    <property type="match status" value="1"/>
</dbReference>
<evidence type="ECO:0000256" key="2">
    <source>
        <dbReference type="ARBA" id="ARBA00012120"/>
    </source>
</evidence>
<dbReference type="EMBL" id="KB095811">
    <property type="protein sequence ID" value="ESO12411.1"/>
    <property type="molecule type" value="Genomic_DNA"/>
</dbReference>